<dbReference type="AlphaFoldDB" id="A0A0N5AYY8"/>
<evidence type="ECO:0000313" key="2">
    <source>
        <dbReference type="WBParaSite" id="SMUV_0001019001-mRNA-1"/>
    </source>
</evidence>
<dbReference type="Proteomes" id="UP000046393">
    <property type="component" value="Unplaced"/>
</dbReference>
<name>A0A0N5AYY8_9BILA</name>
<accession>A0A0N5AYY8</accession>
<reference evidence="2" key="1">
    <citation type="submission" date="2017-02" db="UniProtKB">
        <authorList>
            <consortium name="WormBaseParasite"/>
        </authorList>
    </citation>
    <scope>IDENTIFICATION</scope>
</reference>
<proteinExistence type="predicted"/>
<protein>
    <submittedName>
        <fullName evidence="2">Uncharacterized protein</fullName>
    </submittedName>
</protein>
<keyword evidence="1" id="KW-1185">Reference proteome</keyword>
<dbReference type="WBParaSite" id="SMUV_0001019001-mRNA-1">
    <property type="protein sequence ID" value="SMUV_0001019001-mRNA-1"/>
    <property type="gene ID" value="SMUV_0001019001"/>
</dbReference>
<evidence type="ECO:0000313" key="1">
    <source>
        <dbReference type="Proteomes" id="UP000046393"/>
    </source>
</evidence>
<sequence length="66" mass="7621">MGNLMPYNMYAAIGGGTLTFQQQQPIQQQSTTTSLLQQRYERQSYFESHLIPNCAGHPRIRNPNHR</sequence>
<organism evidence="1 2">
    <name type="scientific">Syphacia muris</name>
    <dbReference type="NCBI Taxonomy" id="451379"/>
    <lineage>
        <taxon>Eukaryota</taxon>
        <taxon>Metazoa</taxon>
        <taxon>Ecdysozoa</taxon>
        <taxon>Nematoda</taxon>
        <taxon>Chromadorea</taxon>
        <taxon>Rhabditida</taxon>
        <taxon>Spirurina</taxon>
        <taxon>Oxyuridomorpha</taxon>
        <taxon>Oxyuroidea</taxon>
        <taxon>Oxyuridae</taxon>
        <taxon>Syphacia</taxon>
    </lineage>
</organism>